<accession>A0ABW2EGR1</accession>
<dbReference type="Proteomes" id="UP001596410">
    <property type="component" value="Unassembled WGS sequence"/>
</dbReference>
<dbReference type="NCBIfam" id="TIGR01856">
    <property type="entry name" value="hisJ_fam"/>
    <property type="match status" value="1"/>
</dbReference>
<dbReference type="PANTHER" id="PTHR21039">
    <property type="entry name" value="HISTIDINOL PHOSPHATASE-RELATED"/>
    <property type="match status" value="1"/>
</dbReference>
<dbReference type="PANTHER" id="PTHR21039:SF0">
    <property type="entry name" value="HISTIDINOL-PHOSPHATASE"/>
    <property type="match status" value="1"/>
</dbReference>
<keyword evidence="6 8" id="KW-0368">Histidine biosynthesis</keyword>
<dbReference type="InterPro" id="IPR010140">
    <property type="entry name" value="Histidinol_P_phosphatase_HisJ"/>
</dbReference>
<evidence type="ECO:0000259" key="9">
    <source>
        <dbReference type="Pfam" id="PF02811"/>
    </source>
</evidence>
<reference evidence="11" key="1">
    <citation type="journal article" date="2019" name="Int. J. Syst. Evol. Microbiol.">
        <title>The Global Catalogue of Microorganisms (GCM) 10K type strain sequencing project: providing services to taxonomists for standard genome sequencing and annotation.</title>
        <authorList>
            <consortium name="The Broad Institute Genomics Platform"/>
            <consortium name="The Broad Institute Genome Sequencing Center for Infectious Disease"/>
            <person name="Wu L."/>
            <person name="Ma J."/>
        </authorList>
    </citation>
    <scope>NUCLEOTIDE SEQUENCE [LARGE SCALE GENOMIC DNA]</scope>
    <source>
        <strain evidence="11">CGMCC 4.1621</strain>
    </source>
</reference>
<comment type="catalytic activity">
    <reaction evidence="7 8">
        <text>L-histidinol phosphate + H2O = L-histidinol + phosphate</text>
        <dbReference type="Rhea" id="RHEA:14465"/>
        <dbReference type="ChEBI" id="CHEBI:15377"/>
        <dbReference type="ChEBI" id="CHEBI:43474"/>
        <dbReference type="ChEBI" id="CHEBI:57699"/>
        <dbReference type="ChEBI" id="CHEBI:57980"/>
        <dbReference type="EC" id="3.1.3.15"/>
    </reaction>
</comment>
<evidence type="ECO:0000256" key="8">
    <source>
        <dbReference type="RuleBase" id="RU366003"/>
    </source>
</evidence>
<proteinExistence type="inferred from homology"/>
<evidence type="ECO:0000256" key="4">
    <source>
        <dbReference type="ARBA" id="ARBA00022605"/>
    </source>
</evidence>
<dbReference type="EC" id="3.1.3.15" evidence="3 8"/>
<dbReference type="Pfam" id="PF02811">
    <property type="entry name" value="PHP"/>
    <property type="match status" value="1"/>
</dbReference>
<dbReference type="InterPro" id="IPR016195">
    <property type="entry name" value="Pol/histidinol_Pase-like"/>
</dbReference>
<evidence type="ECO:0000256" key="5">
    <source>
        <dbReference type="ARBA" id="ARBA00022801"/>
    </source>
</evidence>
<dbReference type="RefSeq" id="WP_204707428.1">
    <property type="nucleotide sequence ID" value="NZ_JBHSZV010000014.1"/>
</dbReference>
<comment type="caution">
    <text evidence="10">The sequence shown here is derived from an EMBL/GenBank/DDBJ whole genome shotgun (WGS) entry which is preliminary data.</text>
</comment>
<dbReference type="GO" id="GO:0004401">
    <property type="term" value="F:histidinol-phosphatase activity"/>
    <property type="evidence" value="ECO:0007669"/>
    <property type="project" value="UniProtKB-EC"/>
</dbReference>
<dbReference type="CDD" id="cd12110">
    <property type="entry name" value="PHP_HisPPase_Hisj_like"/>
    <property type="match status" value="1"/>
</dbReference>
<organism evidence="10 11">
    <name type="scientific">Halobacillus seohaensis</name>
    <dbReference type="NCBI Taxonomy" id="447421"/>
    <lineage>
        <taxon>Bacteria</taxon>
        <taxon>Bacillati</taxon>
        <taxon>Bacillota</taxon>
        <taxon>Bacilli</taxon>
        <taxon>Bacillales</taxon>
        <taxon>Bacillaceae</taxon>
        <taxon>Halobacillus</taxon>
    </lineage>
</organism>
<keyword evidence="4 8" id="KW-0028">Amino-acid biosynthesis</keyword>
<evidence type="ECO:0000256" key="1">
    <source>
        <dbReference type="ARBA" id="ARBA00004970"/>
    </source>
</evidence>
<dbReference type="Gene3D" id="3.20.20.140">
    <property type="entry name" value="Metal-dependent hydrolases"/>
    <property type="match status" value="1"/>
</dbReference>
<evidence type="ECO:0000256" key="7">
    <source>
        <dbReference type="ARBA" id="ARBA00049158"/>
    </source>
</evidence>
<evidence type="ECO:0000256" key="6">
    <source>
        <dbReference type="ARBA" id="ARBA00023102"/>
    </source>
</evidence>
<dbReference type="NCBIfam" id="NF005996">
    <property type="entry name" value="PRK08123.1"/>
    <property type="match status" value="1"/>
</dbReference>
<comment type="pathway">
    <text evidence="1 8">Amino-acid biosynthesis; L-histidine biosynthesis; L-histidine from 5-phospho-alpha-D-ribose 1-diphosphate: step 8/9.</text>
</comment>
<evidence type="ECO:0000313" key="10">
    <source>
        <dbReference type="EMBL" id="MFC7061518.1"/>
    </source>
</evidence>
<dbReference type="SUPFAM" id="SSF89550">
    <property type="entry name" value="PHP domain-like"/>
    <property type="match status" value="1"/>
</dbReference>
<evidence type="ECO:0000256" key="3">
    <source>
        <dbReference type="ARBA" id="ARBA00013085"/>
    </source>
</evidence>
<feature type="domain" description="PHP" evidence="9">
    <location>
        <begin position="3"/>
        <end position="212"/>
    </location>
</feature>
<comment type="similarity">
    <text evidence="2 8">Belongs to the PHP hydrolase family. HisK subfamily.</text>
</comment>
<keyword evidence="11" id="KW-1185">Reference proteome</keyword>
<gene>
    <name evidence="10" type="primary">hisJ</name>
    <name evidence="10" type="ORF">ACFQIC_06540</name>
</gene>
<dbReference type="InterPro" id="IPR004013">
    <property type="entry name" value="PHP_dom"/>
</dbReference>
<name>A0ABW2EGR1_9BACI</name>
<evidence type="ECO:0000313" key="11">
    <source>
        <dbReference type="Proteomes" id="UP001596410"/>
    </source>
</evidence>
<sequence length="267" mass="30509">MNDGHIHTPYCPHGNKDTFESYIEHAISLDYSSMSFTEHAPLPASFTDPVPDQDSSMKWEDLDGYIHKINELKKTYQSEITIHLGFEVDFIKGYEQETKTFLNDYGSYIDDSILSVHFLPINNEWYCIDYSPEVFLAALNAAGSKETLYQNYFQLLEESVLTNLGPMKPTRIGHMTLIKKFQNLYTPPENWFEMSKSFLDTVKKQGMTLDYNGAGLVKEYCLESYPPASIATLAFQKGIPLIYGSDAHHPKGLKQGYDQLDLSLIRK</sequence>
<keyword evidence="5 8" id="KW-0378">Hydrolase</keyword>
<evidence type="ECO:0000256" key="2">
    <source>
        <dbReference type="ARBA" id="ARBA00009152"/>
    </source>
</evidence>
<dbReference type="EMBL" id="JBHSZV010000014">
    <property type="protein sequence ID" value="MFC7061518.1"/>
    <property type="molecule type" value="Genomic_DNA"/>
</dbReference>
<protein>
    <recommendedName>
        <fullName evidence="3 8">Histidinol-phosphatase</fullName>
        <shortName evidence="8">HolPase</shortName>
        <ecNumber evidence="3 8">3.1.3.15</ecNumber>
    </recommendedName>
</protein>